<dbReference type="NCBIfam" id="TIGR00010">
    <property type="entry name" value="YchF/TatD family DNA exonuclease"/>
    <property type="match status" value="1"/>
</dbReference>
<keyword evidence="1 3" id="KW-0479">Metal-binding</keyword>
<dbReference type="InterPro" id="IPR032466">
    <property type="entry name" value="Metal_Hydrolase"/>
</dbReference>
<name>B8I4K2_RUMCH</name>
<evidence type="ECO:0000256" key="1">
    <source>
        <dbReference type="ARBA" id="ARBA00022723"/>
    </source>
</evidence>
<dbReference type="AlphaFoldDB" id="B8I4K2"/>
<dbReference type="PROSITE" id="PS01090">
    <property type="entry name" value="TATD_2"/>
    <property type="match status" value="1"/>
</dbReference>
<dbReference type="Pfam" id="PF01026">
    <property type="entry name" value="TatD_DNase"/>
    <property type="match status" value="1"/>
</dbReference>
<dbReference type="Proteomes" id="UP000001349">
    <property type="component" value="Chromosome"/>
</dbReference>
<gene>
    <name evidence="4" type="ordered locus">Ccel_0168</name>
</gene>
<dbReference type="FunFam" id="3.20.20.140:FF:000005">
    <property type="entry name" value="TatD family hydrolase"/>
    <property type="match status" value="1"/>
</dbReference>
<dbReference type="EMBL" id="CP001348">
    <property type="protein sequence ID" value="ACL74556.1"/>
    <property type="molecule type" value="Genomic_DNA"/>
</dbReference>
<dbReference type="GO" id="GO:0016788">
    <property type="term" value="F:hydrolase activity, acting on ester bonds"/>
    <property type="evidence" value="ECO:0007669"/>
    <property type="project" value="InterPro"/>
</dbReference>
<sequence>MIFDTHAHYDDEKFDEDRDGLLQELYSNGIGYIVNASADINSLDASIELSGKYDFVYAALGIHPHYADQINDEVIERIKKLCKNSKVVAIGEIGLDYYYDNSPRDIQKHWFERQIELAKELELPIIIHDRDAHEDTLNIIKKTNAQQVGGIFHCFTGSREMALDVLKHNLYIAVGGAVTFKNSRRIKEVVEAVPLDRLVIETDCPYLTPEPYRGKRNNSGYLIHIIEKIAEIKGVSSEEIEEATLINAKKVFKLV</sequence>
<dbReference type="CDD" id="cd01310">
    <property type="entry name" value="TatD_DNAse"/>
    <property type="match status" value="1"/>
</dbReference>
<dbReference type="InterPro" id="IPR001130">
    <property type="entry name" value="TatD-like"/>
</dbReference>
<evidence type="ECO:0000256" key="3">
    <source>
        <dbReference type="PIRSR" id="PIRSR005902-1"/>
    </source>
</evidence>
<dbReference type="PANTHER" id="PTHR46124">
    <property type="entry name" value="D-AMINOACYL-TRNA DEACYLASE"/>
    <property type="match status" value="1"/>
</dbReference>
<evidence type="ECO:0000313" key="5">
    <source>
        <dbReference type="Proteomes" id="UP000001349"/>
    </source>
</evidence>
<dbReference type="PIRSF" id="PIRSF005902">
    <property type="entry name" value="DNase_TatD"/>
    <property type="match status" value="1"/>
</dbReference>
<dbReference type="PROSITE" id="PS01091">
    <property type="entry name" value="TATD_3"/>
    <property type="match status" value="1"/>
</dbReference>
<keyword evidence="5" id="KW-1185">Reference proteome</keyword>
<organism evidence="4 5">
    <name type="scientific">Ruminiclostridium cellulolyticum (strain ATCC 35319 / DSM 5812 / JCM 6584 / H10)</name>
    <name type="common">Clostridium cellulolyticum</name>
    <dbReference type="NCBI Taxonomy" id="394503"/>
    <lineage>
        <taxon>Bacteria</taxon>
        <taxon>Bacillati</taxon>
        <taxon>Bacillota</taxon>
        <taxon>Clostridia</taxon>
        <taxon>Eubacteriales</taxon>
        <taxon>Oscillospiraceae</taxon>
        <taxon>Ruminiclostridium</taxon>
    </lineage>
</organism>
<dbReference type="STRING" id="394503.Ccel_0168"/>
<feature type="binding site" evidence="3">
    <location>
        <position position="128"/>
    </location>
    <ligand>
        <name>a divalent metal cation</name>
        <dbReference type="ChEBI" id="CHEBI:60240"/>
        <label>2</label>
    </ligand>
</feature>
<evidence type="ECO:0000313" key="4">
    <source>
        <dbReference type="EMBL" id="ACL74556.1"/>
    </source>
</evidence>
<dbReference type="PANTHER" id="PTHR46124:SF2">
    <property type="entry name" value="D-AMINOACYL-TRNA DEACYLASE"/>
    <property type="match status" value="1"/>
</dbReference>
<dbReference type="SUPFAM" id="SSF51556">
    <property type="entry name" value="Metallo-dependent hydrolases"/>
    <property type="match status" value="1"/>
</dbReference>
<dbReference type="HOGENOM" id="CLU_031506_4_0_9"/>
<accession>B8I4K2</accession>
<feature type="binding site" evidence="3">
    <location>
        <position position="6"/>
    </location>
    <ligand>
        <name>a divalent metal cation</name>
        <dbReference type="ChEBI" id="CHEBI:60240"/>
        <label>1</label>
    </ligand>
</feature>
<feature type="binding site" evidence="3">
    <location>
        <position position="153"/>
    </location>
    <ligand>
        <name>a divalent metal cation</name>
        <dbReference type="ChEBI" id="CHEBI:60240"/>
        <label>2</label>
    </ligand>
</feature>
<feature type="binding site" evidence="3">
    <location>
        <position position="8"/>
    </location>
    <ligand>
        <name>a divalent metal cation</name>
        <dbReference type="ChEBI" id="CHEBI:60240"/>
        <label>1</label>
    </ligand>
</feature>
<dbReference type="InterPro" id="IPR015991">
    <property type="entry name" value="TatD/YcfH-like"/>
</dbReference>
<dbReference type="eggNOG" id="COG0084">
    <property type="taxonomic scope" value="Bacteria"/>
</dbReference>
<feature type="binding site" evidence="3">
    <location>
        <position position="92"/>
    </location>
    <ligand>
        <name>a divalent metal cation</name>
        <dbReference type="ChEBI" id="CHEBI:60240"/>
        <label>1</label>
    </ligand>
</feature>
<dbReference type="KEGG" id="cce:Ccel_0168"/>
<protein>
    <submittedName>
        <fullName evidence="4">Hydrolase, TatD family</fullName>
    </submittedName>
</protein>
<dbReference type="GO" id="GO:0004536">
    <property type="term" value="F:DNA nuclease activity"/>
    <property type="evidence" value="ECO:0007669"/>
    <property type="project" value="InterPro"/>
</dbReference>
<dbReference type="GO" id="GO:0046872">
    <property type="term" value="F:metal ion binding"/>
    <property type="evidence" value="ECO:0007669"/>
    <property type="project" value="UniProtKB-KW"/>
</dbReference>
<evidence type="ECO:0000256" key="2">
    <source>
        <dbReference type="ARBA" id="ARBA00022801"/>
    </source>
</evidence>
<reference evidence="4 5" key="1">
    <citation type="submission" date="2009-01" db="EMBL/GenBank/DDBJ databases">
        <title>Complete sequence of Clostridium cellulolyticum H10.</title>
        <authorList>
            <consortium name="US DOE Joint Genome Institute"/>
            <person name="Lucas S."/>
            <person name="Copeland A."/>
            <person name="Lapidus A."/>
            <person name="Glavina del Rio T."/>
            <person name="Dalin E."/>
            <person name="Tice H."/>
            <person name="Bruce D."/>
            <person name="Goodwin L."/>
            <person name="Pitluck S."/>
            <person name="Chertkov O."/>
            <person name="Saunders E."/>
            <person name="Brettin T."/>
            <person name="Detter J.C."/>
            <person name="Han C."/>
            <person name="Larimer F."/>
            <person name="Land M."/>
            <person name="Hauser L."/>
            <person name="Kyrpides N."/>
            <person name="Ivanova N."/>
            <person name="Zhou J."/>
            <person name="Richardson P."/>
        </authorList>
    </citation>
    <scope>NUCLEOTIDE SEQUENCE [LARGE SCALE GENOMIC DNA]</scope>
    <source>
        <strain evidence="5">ATCC 35319 / DSM 5812 / JCM 6584 / H10</strain>
    </source>
</reference>
<dbReference type="RefSeq" id="WP_012634621.1">
    <property type="nucleotide sequence ID" value="NC_011898.1"/>
</dbReference>
<feature type="binding site" evidence="3">
    <location>
        <position position="203"/>
    </location>
    <ligand>
        <name>a divalent metal cation</name>
        <dbReference type="ChEBI" id="CHEBI:60240"/>
        <label>1</label>
    </ligand>
</feature>
<dbReference type="InterPro" id="IPR018228">
    <property type="entry name" value="DNase_TatD-rel_CS"/>
</dbReference>
<keyword evidence="2 4" id="KW-0378">Hydrolase</keyword>
<proteinExistence type="predicted"/>
<dbReference type="Gene3D" id="3.20.20.140">
    <property type="entry name" value="Metal-dependent hydrolases"/>
    <property type="match status" value="1"/>
</dbReference>
<dbReference type="OrthoDB" id="9810005at2"/>